<protein>
    <recommendedName>
        <fullName evidence="6">Diguanylate cyclase (GGDEF) domain-containing protein</fullName>
    </recommendedName>
</protein>
<evidence type="ECO:0000313" key="5">
    <source>
        <dbReference type="Proteomes" id="UP000656042"/>
    </source>
</evidence>
<feature type="transmembrane region" description="Helical" evidence="1">
    <location>
        <begin position="229"/>
        <end position="249"/>
    </location>
</feature>
<feature type="transmembrane region" description="Helical" evidence="1">
    <location>
        <begin position="171"/>
        <end position="190"/>
    </location>
</feature>
<dbReference type="InterPro" id="IPR000160">
    <property type="entry name" value="GGDEF_dom"/>
</dbReference>
<keyword evidence="1" id="KW-0812">Transmembrane</keyword>
<dbReference type="PANTHER" id="PTHR33121:SF79">
    <property type="entry name" value="CYCLIC DI-GMP PHOSPHODIESTERASE PDED-RELATED"/>
    <property type="match status" value="1"/>
</dbReference>
<dbReference type="CDD" id="cd01949">
    <property type="entry name" value="GGDEF"/>
    <property type="match status" value="1"/>
</dbReference>
<feature type="transmembrane region" description="Helical" evidence="1">
    <location>
        <begin position="199"/>
        <end position="217"/>
    </location>
</feature>
<dbReference type="PROSITE" id="PS50887">
    <property type="entry name" value="GGDEF"/>
    <property type="match status" value="1"/>
</dbReference>
<keyword evidence="1" id="KW-0472">Membrane</keyword>
<dbReference type="Proteomes" id="UP000656042">
    <property type="component" value="Unassembled WGS sequence"/>
</dbReference>
<dbReference type="Gene3D" id="3.30.70.270">
    <property type="match status" value="1"/>
</dbReference>
<evidence type="ECO:0000259" key="2">
    <source>
        <dbReference type="PROSITE" id="PS50883"/>
    </source>
</evidence>
<feature type="transmembrane region" description="Helical" evidence="1">
    <location>
        <begin position="68"/>
        <end position="90"/>
    </location>
</feature>
<dbReference type="SMART" id="SM00052">
    <property type="entry name" value="EAL"/>
    <property type="match status" value="1"/>
</dbReference>
<dbReference type="RefSeq" id="WP_189081600.1">
    <property type="nucleotide sequence ID" value="NZ_BMMX01000029.1"/>
</dbReference>
<dbReference type="InterPro" id="IPR029787">
    <property type="entry name" value="Nucleotide_cyclase"/>
</dbReference>
<dbReference type="PANTHER" id="PTHR33121">
    <property type="entry name" value="CYCLIC DI-GMP PHOSPHODIESTERASE PDEF"/>
    <property type="match status" value="1"/>
</dbReference>
<feature type="transmembrane region" description="Helical" evidence="1">
    <location>
        <begin position="130"/>
        <end position="151"/>
    </location>
</feature>
<reference evidence="4" key="2">
    <citation type="submission" date="2020-09" db="EMBL/GenBank/DDBJ databases">
        <authorList>
            <person name="Sun Q."/>
            <person name="Zhou Y."/>
        </authorList>
    </citation>
    <scope>NUCLEOTIDE SEQUENCE</scope>
    <source>
        <strain evidence="4">CGMCC 4.7299</strain>
    </source>
</reference>
<dbReference type="CDD" id="cd01948">
    <property type="entry name" value="EAL"/>
    <property type="match status" value="1"/>
</dbReference>
<dbReference type="Gene3D" id="3.20.20.450">
    <property type="entry name" value="EAL domain"/>
    <property type="match status" value="1"/>
</dbReference>
<feature type="transmembrane region" description="Helical" evidence="1">
    <location>
        <begin position="96"/>
        <end position="118"/>
    </location>
</feature>
<dbReference type="GO" id="GO:0071111">
    <property type="term" value="F:cyclic-guanylate-specific phosphodiesterase activity"/>
    <property type="evidence" value="ECO:0007669"/>
    <property type="project" value="InterPro"/>
</dbReference>
<dbReference type="InterPro" id="IPR001633">
    <property type="entry name" value="EAL_dom"/>
</dbReference>
<proteinExistence type="predicted"/>
<dbReference type="PROSITE" id="PS50883">
    <property type="entry name" value="EAL"/>
    <property type="match status" value="1"/>
</dbReference>
<keyword evidence="5" id="KW-1185">Reference proteome</keyword>
<accession>A0A8J3C499</accession>
<dbReference type="Pfam" id="PF00563">
    <property type="entry name" value="EAL"/>
    <property type="match status" value="1"/>
</dbReference>
<sequence length="752" mass="80662">MVVRPALPVRLPRTAWWLVGLTLAGQVVGWSVAALHSTVFGLSLIVLDAFGLRYSLRAARRRPEARMTWWLLAAGRGLSLASIASFSINFHGGPAPWWWVGVVSGLGMFVALSATALSVSARRLERRQRLGFIAEVVTVLSSGFMLVWYFVLGPTMREQPHPRWVFEFGYPLGNLVLLVAVSAVLLRGAVSRLHVPPQAVLLGGLLLYAVSDTAYSAVRVRGDAASDSLLATTGLVLASLLMTVAAAMRCTGRCGETSPAAQTMPVWSNYLPYVAVGFGSVVMLTVTIREQALLLWGTLTIGQTSMTAALAVRQYLALQDSRRLNVVDALTGLANVTGLQQATDRALQHREPVALMLLDLDGFKQINDRLGHAVGDAVLVEFADVLRRSVRRSDIAARIGGDEFVVLLSDVTADDQAAVVADRVLSTLAAGPATAGSAVSIRCSIGISVWSPGQTAKDLRHHADIAMYESKRSGAHGWRAYHPEMTDRRSRDVALAESIGEALRSDQFDVHYQPIIDLASGTPIGVEALVRWQHPTLGMVSPAEFVPVAERTGAIDGLGRHVLEVACRQVAAWRRGAPRAAGLYASVNVSPLQMRDGTFPATVRAALERSGLPPQALVMEITESAVVDERTVVPTLIALREQGIRVAVDDFGTGYSSLHLLGRLPVDILKIDRSFVSVLDGTSRSAGIAEAIIRLAGVLELSTVAEGIETPAQSAELQLLGCTAGQGYLLARPQTADRLTATWGARLPREAH</sequence>
<dbReference type="SUPFAM" id="SSF141868">
    <property type="entry name" value="EAL domain-like"/>
    <property type="match status" value="1"/>
</dbReference>
<feature type="domain" description="GGDEF" evidence="3">
    <location>
        <begin position="351"/>
        <end position="483"/>
    </location>
</feature>
<comment type="caution">
    <text evidence="4">The sequence shown here is derived from an EMBL/GenBank/DDBJ whole genome shotgun (WGS) entry which is preliminary data.</text>
</comment>
<keyword evidence="1" id="KW-1133">Transmembrane helix</keyword>
<feature type="transmembrane region" description="Helical" evidence="1">
    <location>
        <begin position="270"/>
        <end position="288"/>
    </location>
</feature>
<name>A0A8J3C499_9ACTN</name>
<gene>
    <name evidence="4" type="ORF">GCM10012284_48430</name>
</gene>
<evidence type="ECO:0000313" key="4">
    <source>
        <dbReference type="EMBL" id="GGL08246.1"/>
    </source>
</evidence>
<dbReference type="InterPro" id="IPR050706">
    <property type="entry name" value="Cyclic-di-GMP_PDE-like"/>
</dbReference>
<dbReference type="AlphaFoldDB" id="A0A8J3C499"/>
<dbReference type="SMART" id="SM00267">
    <property type="entry name" value="GGDEF"/>
    <property type="match status" value="1"/>
</dbReference>
<dbReference type="Pfam" id="PF00990">
    <property type="entry name" value="GGDEF"/>
    <property type="match status" value="1"/>
</dbReference>
<evidence type="ECO:0000256" key="1">
    <source>
        <dbReference type="SAM" id="Phobius"/>
    </source>
</evidence>
<reference evidence="4" key="1">
    <citation type="journal article" date="2014" name="Int. J. Syst. Evol. Microbiol.">
        <title>Complete genome sequence of Corynebacterium casei LMG S-19264T (=DSM 44701T), isolated from a smear-ripened cheese.</title>
        <authorList>
            <consortium name="US DOE Joint Genome Institute (JGI-PGF)"/>
            <person name="Walter F."/>
            <person name="Albersmeier A."/>
            <person name="Kalinowski J."/>
            <person name="Ruckert C."/>
        </authorList>
    </citation>
    <scope>NUCLEOTIDE SEQUENCE</scope>
    <source>
        <strain evidence="4">CGMCC 4.7299</strain>
    </source>
</reference>
<dbReference type="EMBL" id="BMMX01000029">
    <property type="protein sequence ID" value="GGL08246.1"/>
    <property type="molecule type" value="Genomic_DNA"/>
</dbReference>
<dbReference type="SUPFAM" id="SSF55073">
    <property type="entry name" value="Nucleotide cyclase"/>
    <property type="match status" value="1"/>
</dbReference>
<organism evidence="4 5">
    <name type="scientific">Mangrovihabitans endophyticus</name>
    <dbReference type="NCBI Taxonomy" id="1751298"/>
    <lineage>
        <taxon>Bacteria</taxon>
        <taxon>Bacillati</taxon>
        <taxon>Actinomycetota</taxon>
        <taxon>Actinomycetes</taxon>
        <taxon>Micromonosporales</taxon>
        <taxon>Micromonosporaceae</taxon>
        <taxon>Mangrovihabitans</taxon>
    </lineage>
</organism>
<evidence type="ECO:0000259" key="3">
    <source>
        <dbReference type="PROSITE" id="PS50887"/>
    </source>
</evidence>
<dbReference type="InterPro" id="IPR035919">
    <property type="entry name" value="EAL_sf"/>
</dbReference>
<evidence type="ECO:0008006" key="6">
    <source>
        <dbReference type="Google" id="ProtNLM"/>
    </source>
</evidence>
<dbReference type="NCBIfam" id="TIGR00254">
    <property type="entry name" value="GGDEF"/>
    <property type="match status" value="1"/>
</dbReference>
<feature type="domain" description="EAL" evidence="2">
    <location>
        <begin position="492"/>
        <end position="747"/>
    </location>
</feature>
<dbReference type="InterPro" id="IPR043128">
    <property type="entry name" value="Rev_trsase/Diguanyl_cyclase"/>
</dbReference>